<name>A0A0A9CF43_ARUDO</name>
<dbReference type="AlphaFoldDB" id="A0A0A9CF43"/>
<reference evidence="1" key="2">
    <citation type="journal article" date="2015" name="Data Brief">
        <title>Shoot transcriptome of the giant reed, Arundo donax.</title>
        <authorList>
            <person name="Barrero R.A."/>
            <person name="Guerrero F.D."/>
            <person name="Moolhuijzen P."/>
            <person name="Goolsby J.A."/>
            <person name="Tidwell J."/>
            <person name="Bellgard S.E."/>
            <person name="Bellgard M.I."/>
        </authorList>
    </citation>
    <scope>NUCLEOTIDE SEQUENCE</scope>
    <source>
        <tissue evidence="1">Shoot tissue taken approximately 20 cm above the soil surface</tissue>
    </source>
</reference>
<reference evidence="1" key="1">
    <citation type="submission" date="2014-09" db="EMBL/GenBank/DDBJ databases">
        <authorList>
            <person name="Magalhaes I.L.F."/>
            <person name="Oliveira U."/>
            <person name="Santos F.R."/>
            <person name="Vidigal T.H.D.A."/>
            <person name="Brescovit A.D."/>
            <person name="Santos A.J."/>
        </authorList>
    </citation>
    <scope>NUCLEOTIDE SEQUENCE</scope>
    <source>
        <tissue evidence="1">Shoot tissue taken approximately 20 cm above the soil surface</tissue>
    </source>
</reference>
<proteinExistence type="predicted"/>
<protein>
    <submittedName>
        <fullName evidence="1">Uncharacterized protein</fullName>
    </submittedName>
</protein>
<dbReference type="EMBL" id="GBRH01223709">
    <property type="protein sequence ID" value="JAD74186.1"/>
    <property type="molecule type" value="Transcribed_RNA"/>
</dbReference>
<sequence>MPYICIFYKSHYNIGAVKD</sequence>
<evidence type="ECO:0000313" key="1">
    <source>
        <dbReference type="EMBL" id="JAD74186.1"/>
    </source>
</evidence>
<organism evidence="1">
    <name type="scientific">Arundo donax</name>
    <name type="common">Giant reed</name>
    <name type="synonym">Donax arundinaceus</name>
    <dbReference type="NCBI Taxonomy" id="35708"/>
    <lineage>
        <taxon>Eukaryota</taxon>
        <taxon>Viridiplantae</taxon>
        <taxon>Streptophyta</taxon>
        <taxon>Embryophyta</taxon>
        <taxon>Tracheophyta</taxon>
        <taxon>Spermatophyta</taxon>
        <taxon>Magnoliopsida</taxon>
        <taxon>Liliopsida</taxon>
        <taxon>Poales</taxon>
        <taxon>Poaceae</taxon>
        <taxon>PACMAD clade</taxon>
        <taxon>Arundinoideae</taxon>
        <taxon>Arundineae</taxon>
        <taxon>Arundo</taxon>
    </lineage>
</organism>
<accession>A0A0A9CF43</accession>